<reference evidence="1" key="1">
    <citation type="submission" date="2020-10" db="EMBL/GenBank/DDBJ databases">
        <authorList>
            <person name="Castelo-Branco R."/>
            <person name="Eusebio N."/>
            <person name="Adriana R."/>
            <person name="Vieira A."/>
            <person name="Brugerolle De Fraissinette N."/>
            <person name="Rezende De Castro R."/>
            <person name="Schneider M.P."/>
            <person name="Vasconcelos V."/>
            <person name="Leao P.N."/>
        </authorList>
    </citation>
    <scope>NUCLEOTIDE SEQUENCE</scope>
    <source>
        <strain evidence="1">LEGE 11467</strain>
    </source>
</reference>
<dbReference type="Proteomes" id="UP000621799">
    <property type="component" value="Unassembled WGS sequence"/>
</dbReference>
<keyword evidence="2" id="KW-1185">Reference proteome</keyword>
<proteinExistence type="predicted"/>
<name>A0A928W277_9CYAN</name>
<dbReference type="AlphaFoldDB" id="A0A928W277"/>
<comment type="caution">
    <text evidence="1">The sequence shown here is derived from an EMBL/GenBank/DDBJ whole genome shotgun (WGS) entry which is preliminary data.</text>
</comment>
<protein>
    <submittedName>
        <fullName evidence="1">Uncharacterized protein</fullName>
    </submittedName>
</protein>
<evidence type="ECO:0000313" key="2">
    <source>
        <dbReference type="Proteomes" id="UP000621799"/>
    </source>
</evidence>
<evidence type="ECO:0000313" key="1">
    <source>
        <dbReference type="EMBL" id="MBE9042583.1"/>
    </source>
</evidence>
<gene>
    <name evidence="1" type="ORF">IQ235_17580</name>
</gene>
<dbReference type="EMBL" id="JADEXN010000388">
    <property type="protein sequence ID" value="MBE9042583.1"/>
    <property type="molecule type" value="Genomic_DNA"/>
</dbReference>
<dbReference type="RefSeq" id="WP_264322742.1">
    <property type="nucleotide sequence ID" value="NZ_JADEXN010000388.1"/>
</dbReference>
<accession>A0A928W277</accession>
<organism evidence="1 2">
    <name type="scientific">Zarconia navalis LEGE 11467</name>
    <dbReference type="NCBI Taxonomy" id="1828826"/>
    <lineage>
        <taxon>Bacteria</taxon>
        <taxon>Bacillati</taxon>
        <taxon>Cyanobacteriota</taxon>
        <taxon>Cyanophyceae</taxon>
        <taxon>Oscillatoriophycideae</taxon>
        <taxon>Oscillatoriales</taxon>
        <taxon>Oscillatoriales incertae sedis</taxon>
        <taxon>Zarconia</taxon>
        <taxon>Zarconia navalis</taxon>
    </lineage>
</organism>
<sequence length="78" mass="8905">MPSNDESKTYSNKLRPWAIARLLPNMQQEIVARFRTQSDANGHRSCLSRQIPQDRYVVFFDHQPQPTPPASPEPTVGV</sequence>